<accession>A0A8S5U260</accession>
<organism evidence="2">
    <name type="scientific">Siphoviridae sp. ctDCt3</name>
    <dbReference type="NCBI Taxonomy" id="2825385"/>
    <lineage>
        <taxon>Viruses</taxon>
        <taxon>Duplodnaviria</taxon>
        <taxon>Heunggongvirae</taxon>
        <taxon>Uroviricota</taxon>
        <taxon>Caudoviricetes</taxon>
    </lineage>
</organism>
<proteinExistence type="predicted"/>
<sequence>MGKNRATPSCCNNEKPAPSGRSQALLSCLRCRTGPKRNIRG</sequence>
<reference evidence="2" key="1">
    <citation type="journal article" date="2021" name="Proc. Natl. Acad. Sci. U.S.A.">
        <title>A Catalog of Tens of Thousands of Viruses from Human Metagenomes Reveals Hidden Associations with Chronic Diseases.</title>
        <authorList>
            <person name="Tisza M.J."/>
            <person name="Buck C.B."/>
        </authorList>
    </citation>
    <scope>NUCLEOTIDE SEQUENCE</scope>
    <source>
        <strain evidence="2">CtDCt3</strain>
    </source>
</reference>
<evidence type="ECO:0000256" key="1">
    <source>
        <dbReference type="SAM" id="MobiDB-lite"/>
    </source>
</evidence>
<evidence type="ECO:0000313" key="2">
    <source>
        <dbReference type="EMBL" id="DAF88548.1"/>
    </source>
</evidence>
<name>A0A8S5U260_9CAUD</name>
<protein>
    <submittedName>
        <fullName evidence="2">Uncharacterized protein</fullName>
    </submittedName>
</protein>
<feature type="region of interest" description="Disordered" evidence="1">
    <location>
        <begin position="1"/>
        <end position="21"/>
    </location>
</feature>
<dbReference type="EMBL" id="BK015987">
    <property type="protein sequence ID" value="DAF88548.1"/>
    <property type="molecule type" value="Genomic_DNA"/>
</dbReference>
<feature type="compositionally biased region" description="Polar residues" evidence="1">
    <location>
        <begin position="1"/>
        <end position="12"/>
    </location>
</feature>